<feature type="domain" description="Histidine kinase" evidence="19">
    <location>
        <begin position="156"/>
        <end position="347"/>
    </location>
</feature>
<protein>
    <recommendedName>
        <fullName evidence="5">Oxygen sensor histidine kinase NreB</fullName>
        <ecNumber evidence="4">2.7.13.3</ecNumber>
    </recommendedName>
    <alternativeName>
        <fullName evidence="18">Nitrogen regulation protein B</fullName>
    </alternativeName>
</protein>
<dbReference type="PANTHER" id="PTHR24421:SF10">
    <property type="entry name" value="NITRATE_NITRITE SENSOR PROTEIN NARQ"/>
    <property type="match status" value="1"/>
</dbReference>
<evidence type="ECO:0000313" key="21">
    <source>
        <dbReference type="EMBL" id="KIC94517.1"/>
    </source>
</evidence>
<evidence type="ECO:0000256" key="10">
    <source>
        <dbReference type="ARBA" id="ARBA00022723"/>
    </source>
</evidence>
<dbReference type="STRING" id="1349421.OI18_10365"/>
<dbReference type="InterPro" id="IPR011712">
    <property type="entry name" value="Sig_transdc_His_kin_sub3_dim/P"/>
</dbReference>
<dbReference type="PRINTS" id="PR00344">
    <property type="entry name" value="BCTRLSENSOR"/>
</dbReference>
<evidence type="ECO:0000256" key="12">
    <source>
        <dbReference type="ARBA" id="ARBA00022777"/>
    </source>
</evidence>
<evidence type="ECO:0000256" key="6">
    <source>
        <dbReference type="ARBA" id="ARBA00022485"/>
    </source>
</evidence>
<evidence type="ECO:0000256" key="16">
    <source>
        <dbReference type="ARBA" id="ARBA00023014"/>
    </source>
</evidence>
<evidence type="ECO:0000256" key="3">
    <source>
        <dbReference type="ARBA" id="ARBA00004496"/>
    </source>
</evidence>
<dbReference type="GO" id="GO:0000155">
    <property type="term" value="F:phosphorelay sensor kinase activity"/>
    <property type="evidence" value="ECO:0007669"/>
    <property type="project" value="InterPro"/>
</dbReference>
<keyword evidence="15" id="KW-0902">Two-component regulatory system</keyword>
<dbReference type="InterPro" id="IPR004358">
    <property type="entry name" value="Sig_transdc_His_kin-like_C"/>
</dbReference>
<keyword evidence="12" id="KW-0418">Kinase</keyword>
<organism evidence="21 22">
    <name type="scientific">Flavihumibacter solisilvae</name>
    <dbReference type="NCBI Taxonomy" id="1349421"/>
    <lineage>
        <taxon>Bacteria</taxon>
        <taxon>Pseudomonadati</taxon>
        <taxon>Bacteroidota</taxon>
        <taxon>Chitinophagia</taxon>
        <taxon>Chitinophagales</taxon>
        <taxon>Chitinophagaceae</taxon>
        <taxon>Flavihumibacter</taxon>
    </lineage>
</organism>
<sequence length="363" mass="40681">MGLYSEHQLSLAFNSAIDPMWLIRVEGPNSFRFETINTAFTKVTGWSREQVEGQPIEKIMPEASHDLVREKYNEALQSGKIIDYVEEALHPSGIKYGEIRVIPIPAQSGEPMRILGIANDITEKVSLQKKLDKERELKSRQITSAAIRGQESERAKVSRELHDNVNQVLTTVKLYIELVKDQRVASSEILSKCVSLLSGTIDEIRDLSKQLSAPSLGKINFKETLNDLVESLRSAGQVDAIVYLSGLSFAEMENELHLTLYRITQEQFTNIIKYAKADEVRLTLREEGSILYFVIEDNGVGFDPLEKSSGIGITNMQSRVETLNGKFQIFSRPGEGTTLAIEIPVIIEDTVCYAEQTILNTVT</sequence>
<keyword evidence="13" id="KW-0067">ATP-binding</keyword>
<dbReference type="Pfam" id="PF08448">
    <property type="entry name" value="PAS_4"/>
    <property type="match status" value="1"/>
</dbReference>
<evidence type="ECO:0000256" key="18">
    <source>
        <dbReference type="ARBA" id="ARBA00030800"/>
    </source>
</evidence>
<evidence type="ECO:0000256" key="1">
    <source>
        <dbReference type="ARBA" id="ARBA00000085"/>
    </source>
</evidence>
<dbReference type="EC" id="2.7.13.3" evidence="4"/>
<comment type="caution">
    <text evidence="21">The sequence shown here is derived from an EMBL/GenBank/DDBJ whole genome shotgun (WGS) entry which is preliminary data.</text>
</comment>
<keyword evidence="9" id="KW-0808">Transferase</keyword>
<keyword evidence="7" id="KW-0963">Cytoplasm</keyword>
<proteinExistence type="predicted"/>
<dbReference type="GO" id="GO:0016020">
    <property type="term" value="C:membrane"/>
    <property type="evidence" value="ECO:0007669"/>
    <property type="project" value="InterPro"/>
</dbReference>
<evidence type="ECO:0000256" key="14">
    <source>
        <dbReference type="ARBA" id="ARBA00023004"/>
    </source>
</evidence>
<dbReference type="GO" id="GO:0046983">
    <property type="term" value="F:protein dimerization activity"/>
    <property type="evidence" value="ECO:0007669"/>
    <property type="project" value="InterPro"/>
</dbReference>
<evidence type="ECO:0000256" key="11">
    <source>
        <dbReference type="ARBA" id="ARBA00022741"/>
    </source>
</evidence>
<dbReference type="GO" id="GO:0051539">
    <property type="term" value="F:4 iron, 4 sulfur cluster binding"/>
    <property type="evidence" value="ECO:0007669"/>
    <property type="project" value="UniProtKB-KW"/>
</dbReference>
<keyword evidence="14" id="KW-0408">Iron</keyword>
<dbReference type="SUPFAM" id="SSF55874">
    <property type="entry name" value="ATPase domain of HSP90 chaperone/DNA topoisomerase II/histidine kinase"/>
    <property type="match status" value="1"/>
</dbReference>
<comment type="function">
    <text evidence="17">Member of the two-component regulatory system NreB/NreC involved in the control of dissimilatory nitrate/nitrite reduction in response to oxygen. NreB functions as a direct oxygen sensor histidine kinase which is autophosphorylated, in the absence of oxygen, probably at the conserved histidine residue, and transfers its phosphate group probably to a conserved aspartate residue of NreC. NreB/NreC activates the expression of the nitrate (narGHJI) and nitrite (nir) reductase operons, as well as the putative nitrate transporter gene narT.</text>
</comment>
<dbReference type="PANTHER" id="PTHR24421">
    <property type="entry name" value="NITRATE/NITRITE SENSOR PROTEIN NARX-RELATED"/>
    <property type="match status" value="1"/>
</dbReference>
<dbReference type="InterPro" id="IPR035965">
    <property type="entry name" value="PAS-like_dom_sf"/>
</dbReference>
<dbReference type="InterPro" id="IPR036890">
    <property type="entry name" value="HATPase_C_sf"/>
</dbReference>
<reference evidence="21 22" key="1">
    <citation type="submission" date="2014-11" db="EMBL/GenBank/DDBJ databases">
        <title>Genome sequence of Flavihumibacter solisilvae 3-3.</title>
        <authorList>
            <person name="Zhou G."/>
            <person name="Li M."/>
            <person name="Wang G."/>
        </authorList>
    </citation>
    <scope>NUCLEOTIDE SEQUENCE [LARGE SCALE GENOMIC DNA]</scope>
    <source>
        <strain evidence="21 22">3-3</strain>
    </source>
</reference>
<evidence type="ECO:0000256" key="5">
    <source>
        <dbReference type="ARBA" id="ARBA00017322"/>
    </source>
</evidence>
<comment type="catalytic activity">
    <reaction evidence="1">
        <text>ATP + protein L-histidine = ADP + protein N-phospho-L-histidine.</text>
        <dbReference type="EC" id="2.7.13.3"/>
    </reaction>
</comment>
<dbReference type="GO" id="GO:0005524">
    <property type="term" value="F:ATP binding"/>
    <property type="evidence" value="ECO:0007669"/>
    <property type="project" value="UniProtKB-KW"/>
</dbReference>
<dbReference type="SMART" id="SM00091">
    <property type="entry name" value="PAS"/>
    <property type="match status" value="1"/>
</dbReference>
<dbReference type="EMBL" id="JSVC01000011">
    <property type="protein sequence ID" value="KIC94517.1"/>
    <property type="molecule type" value="Genomic_DNA"/>
</dbReference>
<accession>A0A0C1L3H4</accession>
<dbReference type="Gene3D" id="1.20.5.1930">
    <property type="match status" value="1"/>
</dbReference>
<gene>
    <name evidence="21" type="ORF">OI18_10365</name>
</gene>
<evidence type="ECO:0000259" key="19">
    <source>
        <dbReference type="PROSITE" id="PS50109"/>
    </source>
</evidence>
<keyword evidence="10" id="KW-0479">Metal-binding</keyword>
<dbReference type="SMART" id="SM00387">
    <property type="entry name" value="HATPase_c"/>
    <property type="match status" value="1"/>
</dbReference>
<dbReference type="InterPro" id="IPR013656">
    <property type="entry name" value="PAS_4"/>
</dbReference>
<dbReference type="NCBIfam" id="TIGR00229">
    <property type="entry name" value="sensory_box"/>
    <property type="match status" value="1"/>
</dbReference>
<dbReference type="Gene3D" id="3.30.565.10">
    <property type="entry name" value="Histidine kinase-like ATPase, C-terminal domain"/>
    <property type="match status" value="1"/>
</dbReference>
<name>A0A0C1L3H4_9BACT</name>
<keyword evidence="6" id="KW-0004">4Fe-4S</keyword>
<comment type="cofactor">
    <cofactor evidence="2">
        <name>[4Fe-4S] cluster</name>
        <dbReference type="ChEBI" id="CHEBI:49883"/>
    </cofactor>
</comment>
<dbReference type="SUPFAM" id="SSF55785">
    <property type="entry name" value="PYP-like sensor domain (PAS domain)"/>
    <property type="match status" value="1"/>
</dbReference>
<dbReference type="RefSeq" id="WP_039139673.1">
    <property type="nucleotide sequence ID" value="NZ_JSVC01000011.1"/>
</dbReference>
<dbReference type="CDD" id="cd00130">
    <property type="entry name" value="PAS"/>
    <property type="match status" value="1"/>
</dbReference>
<dbReference type="PROSITE" id="PS50109">
    <property type="entry name" value="HIS_KIN"/>
    <property type="match status" value="1"/>
</dbReference>
<dbReference type="InterPro" id="IPR050482">
    <property type="entry name" value="Sensor_HK_TwoCompSys"/>
</dbReference>
<dbReference type="OrthoDB" id="617348at2"/>
<evidence type="ECO:0000256" key="8">
    <source>
        <dbReference type="ARBA" id="ARBA00022553"/>
    </source>
</evidence>
<dbReference type="Pfam" id="PF02518">
    <property type="entry name" value="HATPase_c"/>
    <property type="match status" value="1"/>
</dbReference>
<evidence type="ECO:0000256" key="9">
    <source>
        <dbReference type="ARBA" id="ARBA00022679"/>
    </source>
</evidence>
<dbReference type="InterPro" id="IPR005467">
    <property type="entry name" value="His_kinase_dom"/>
</dbReference>
<dbReference type="InterPro" id="IPR003594">
    <property type="entry name" value="HATPase_dom"/>
</dbReference>
<evidence type="ECO:0000256" key="15">
    <source>
        <dbReference type="ARBA" id="ARBA00023012"/>
    </source>
</evidence>
<dbReference type="GO" id="GO:0046872">
    <property type="term" value="F:metal ion binding"/>
    <property type="evidence" value="ECO:0007669"/>
    <property type="project" value="UniProtKB-KW"/>
</dbReference>
<evidence type="ECO:0000256" key="4">
    <source>
        <dbReference type="ARBA" id="ARBA00012438"/>
    </source>
</evidence>
<dbReference type="Gene3D" id="3.30.450.20">
    <property type="entry name" value="PAS domain"/>
    <property type="match status" value="1"/>
</dbReference>
<keyword evidence="22" id="KW-1185">Reference proteome</keyword>
<evidence type="ECO:0000259" key="20">
    <source>
        <dbReference type="PROSITE" id="PS50112"/>
    </source>
</evidence>
<evidence type="ECO:0000256" key="7">
    <source>
        <dbReference type="ARBA" id="ARBA00022490"/>
    </source>
</evidence>
<feature type="domain" description="PAS" evidence="20">
    <location>
        <begin position="5"/>
        <end position="79"/>
    </location>
</feature>
<comment type="subcellular location">
    <subcellularLocation>
        <location evidence="3">Cytoplasm</location>
    </subcellularLocation>
</comment>
<dbReference type="InterPro" id="IPR000014">
    <property type="entry name" value="PAS"/>
</dbReference>
<evidence type="ECO:0000313" key="22">
    <source>
        <dbReference type="Proteomes" id="UP000031408"/>
    </source>
</evidence>
<dbReference type="PROSITE" id="PS50112">
    <property type="entry name" value="PAS"/>
    <property type="match status" value="1"/>
</dbReference>
<evidence type="ECO:0000256" key="13">
    <source>
        <dbReference type="ARBA" id="ARBA00022840"/>
    </source>
</evidence>
<dbReference type="Pfam" id="PF07730">
    <property type="entry name" value="HisKA_3"/>
    <property type="match status" value="1"/>
</dbReference>
<evidence type="ECO:0000256" key="17">
    <source>
        <dbReference type="ARBA" id="ARBA00024827"/>
    </source>
</evidence>
<dbReference type="GO" id="GO:0005737">
    <property type="term" value="C:cytoplasm"/>
    <property type="evidence" value="ECO:0007669"/>
    <property type="project" value="UniProtKB-SubCell"/>
</dbReference>
<keyword evidence="8" id="KW-0597">Phosphoprotein</keyword>
<dbReference type="AlphaFoldDB" id="A0A0C1L3H4"/>
<evidence type="ECO:0000256" key="2">
    <source>
        <dbReference type="ARBA" id="ARBA00001966"/>
    </source>
</evidence>
<dbReference type="Proteomes" id="UP000031408">
    <property type="component" value="Unassembled WGS sequence"/>
</dbReference>
<dbReference type="CDD" id="cd16917">
    <property type="entry name" value="HATPase_UhpB-NarQ-NarX-like"/>
    <property type="match status" value="1"/>
</dbReference>
<keyword evidence="16" id="KW-0411">Iron-sulfur</keyword>
<keyword evidence="11" id="KW-0547">Nucleotide-binding</keyword>